<evidence type="ECO:0000313" key="3">
    <source>
        <dbReference type="Proteomes" id="UP000267908"/>
    </source>
</evidence>
<dbReference type="EMBL" id="RBQG01000134">
    <property type="protein sequence ID" value="RMP14537.1"/>
    <property type="molecule type" value="Genomic_DNA"/>
</dbReference>
<accession>A0A0P9PSA9</accession>
<proteinExistence type="predicted"/>
<sequence>MMRAIKLATKALAIFFVALFLTRTVFVSGMAQAGVETSAGRSIYLSLRHVFGVAGAEEGETLIMSVVFITSLILVTLLTWSLSKLWYGVIRSRA</sequence>
<dbReference type="AlphaFoldDB" id="A0A0P9PSA9"/>
<keyword evidence="1" id="KW-0812">Transmembrane</keyword>
<keyword evidence="1" id="KW-1133">Transmembrane helix</keyword>
<evidence type="ECO:0000313" key="2">
    <source>
        <dbReference type="EMBL" id="RMP14537.1"/>
    </source>
</evidence>
<protein>
    <submittedName>
        <fullName evidence="2">Uncharacterized protein</fullName>
    </submittedName>
</protein>
<evidence type="ECO:0000256" key="1">
    <source>
        <dbReference type="SAM" id="Phobius"/>
    </source>
</evidence>
<reference evidence="2 3" key="1">
    <citation type="submission" date="2018-08" db="EMBL/GenBank/DDBJ databases">
        <title>Recombination of ecologically and evolutionarily significant loci maintains genetic cohesion in the Pseudomonas syringae species complex.</title>
        <authorList>
            <person name="Dillon M."/>
            <person name="Thakur S."/>
            <person name="Almeida R.N.D."/>
            <person name="Weir B.S."/>
            <person name="Guttman D.S."/>
        </authorList>
    </citation>
    <scope>NUCLEOTIDE SEQUENCE [LARGE SCALE GENOMIC DNA]</scope>
    <source>
        <strain evidence="2 3">ICMP 4330</strain>
    </source>
</reference>
<keyword evidence="1" id="KW-0472">Membrane</keyword>
<organism evidence="2 3">
    <name type="scientific">Pseudomonas syringae pv. delphinii</name>
    <dbReference type="NCBI Taxonomy" id="192088"/>
    <lineage>
        <taxon>Bacteria</taxon>
        <taxon>Pseudomonadati</taxon>
        <taxon>Pseudomonadota</taxon>
        <taxon>Gammaproteobacteria</taxon>
        <taxon>Pseudomonadales</taxon>
        <taxon>Pseudomonadaceae</taxon>
        <taxon>Pseudomonas</taxon>
    </lineage>
</organism>
<name>A0A0P9PSA9_9PSED</name>
<dbReference type="Proteomes" id="UP000267908">
    <property type="component" value="Unassembled WGS sequence"/>
</dbReference>
<dbReference type="RefSeq" id="WP_020342923.1">
    <property type="nucleotide sequence ID" value="NZ_LJQH01000302.1"/>
</dbReference>
<gene>
    <name evidence="2" type="ORF">ALQ28_102117</name>
</gene>
<feature type="transmembrane region" description="Helical" evidence="1">
    <location>
        <begin position="62"/>
        <end position="83"/>
    </location>
</feature>
<comment type="caution">
    <text evidence="2">The sequence shown here is derived from an EMBL/GenBank/DDBJ whole genome shotgun (WGS) entry which is preliminary data.</text>
</comment>